<gene>
    <name evidence="1" type="ORF">KIP89_16045</name>
</gene>
<organism evidence="1 2">
    <name type="scientific">Ancylobacter radicis</name>
    <dbReference type="NCBI Taxonomy" id="2836179"/>
    <lineage>
        <taxon>Bacteria</taxon>
        <taxon>Pseudomonadati</taxon>
        <taxon>Pseudomonadota</taxon>
        <taxon>Alphaproteobacteria</taxon>
        <taxon>Hyphomicrobiales</taxon>
        <taxon>Xanthobacteraceae</taxon>
        <taxon>Ancylobacter</taxon>
    </lineage>
</organism>
<name>A0ABS5RAU3_9HYPH</name>
<evidence type="ECO:0000313" key="2">
    <source>
        <dbReference type="Proteomes" id="UP001166585"/>
    </source>
</evidence>
<sequence>MTTLFDKAIAAARALPDQMQDDIARALLALAEEQGASVPLTSSERAAVERSRAAAARGDFASDDEVRAAWAMHGL</sequence>
<dbReference type="EMBL" id="JAHCQH010000020">
    <property type="protein sequence ID" value="MBS9478627.1"/>
    <property type="molecule type" value="Genomic_DNA"/>
</dbReference>
<accession>A0ABS5RAU3</accession>
<reference evidence="1" key="1">
    <citation type="submission" date="2021-05" db="EMBL/GenBank/DDBJ databases">
        <authorList>
            <person name="Sun Q."/>
            <person name="Inoue M."/>
        </authorList>
    </citation>
    <scope>NUCLEOTIDE SEQUENCE</scope>
    <source>
        <strain evidence="1">VKM B-3255</strain>
    </source>
</reference>
<protein>
    <recommendedName>
        <fullName evidence="3">Addiction module antitoxin RelB</fullName>
    </recommendedName>
</protein>
<comment type="caution">
    <text evidence="1">The sequence shown here is derived from an EMBL/GenBank/DDBJ whole genome shotgun (WGS) entry which is preliminary data.</text>
</comment>
<proteinExistence type="predicted"/>
<evidence type="ECO:0008006" key="3">
    <source>
        <dbReference type="Google" id="ProtNLM"/>
    </source>
</evidence>
<keyword evidence="2" id="KW-1185">Reference proteome</keyword>
<evidence type="ECO:0000313" key="1">
    <source>
        <dbReference type="EMBL" id="MBS9478627.1"/>
    </source>
</evidence>
<dbReference type="Proteomes" id="UP001166585">
    <property type="component" value="Unassembled WGS sequence"/>
</dbReference>
<dbReference type="RefSeq" id="WP_213756575.1">
    <property type="nucleotide sequence ID" value="NZ_JAHCQH010000020.1"/>
</dbReference>